<dbReference type="Proteomes" id="UP001059576">
    <property type="component" value="Chromosome"/>
</dbReference>
<keyword evidence="2" id="KW-1185">Reference proteome</keyword>
<dbReference type="EMBL" id="CP101808">
    <property type="protein sequence ID" value="UUD37176.1"/>
    <property type="molecule type" value="Genomic_DNA"/>
</dbReference>
<sequence length="107" mass="12580">MEVNTNAYGWIYEIGNNFIKVKSGDWKGIIKYCDITDYSEINIGKIFSVNEKITFRVLEVKEAEKRFLASFKDLHMNFQKDFGSFELKETDNAFKNLLTSIIKEYDE</sequence>
<evidence type="ECO:0000313" key="2">
    <source>
        <dbReference type="Proteomes" id="UP001059576"/>
    </source>
</evidence>
<reference evidence="1" key="1">
    <citation type="submission" date="2022-07" db="EMBL/GenBank/DDBJ databases">
        <title>Complete genome of Mycoplasma equigenitalium type strain T37.</title>
        <authorList>
            <person name="Spergser J."/>
        </authorList>
    </citation>
    <scope>NUCLEOTIDE SEQUENCE</scope>
    <source>
        <strain evidence="1">T37</strain>
    </source>
</reference>
<dbReference type="RefSeq" id="WP_129722078.1">
    <property type="nucleotide sequence ID" value="NZ_CP101808.1"/>
</dbReference>
<name>A0ABY5J5L8_9BACT</name>
<evidence type="ECO:0000313" key="1">
    <source>
        <dbReference type="EMBL" id="UUD37176.1"/>
    </source>
</evidence>
<proteinExistence type="predicted"/>
<gene>
    <name evidence="1" type="ORF">NPA09_01210</name>
</gene>
<dbReference type="InterPro" id="IPR012340">
    <property type="entry name" value="NA-bd_OB-fold"/>
</dbReference>
<dbReference type="SUPFAM" id="SSF50249">
    <property type="entry name" value="Nucleic acid-binding proteins"/>
    <property type="match status" value="1"/>
</dbReference>
<dbReference type="Gene3D" id="2.40.50.140">
    <property type="entry name" value="Nucleic acid-binding proteins"/>
    <property type="match status" value="1"/>
</dbReference>
<organism evidence="1 2">
    <name type="scientific">Mycoplasmopsis equigenitalium</name>
    <dbReference type="NCBI Taxonomy" id="114883"/>
    <lineage>
        <taxon>Bacteria</taxon>
        <taxon>Bacillati</taxon>
        <taxon>Mycoplasmatota</taxon>
        <taxon>Mycoplasmoidales</taxon>
        <taxon>Metamycoplasmataceae</taxon>
        <taxon>Mycoplasmopsis</taxon>
    </lineage>
</organism>
<accession>A0ABY5J5L8</accession>
<evidence type="ECO:0008006" key="3">
    <source>
        <dbReference type="Google" id="ProtNLM"/>
    </source>
</evidence>
<protein>
    <recommendedName>
        <fullName evidence="3">30S ribosomal protein S1</fullName>
    </recommendedName>
</protein>